<sequence>APAPPPAAAGAPALGWSTAPLDASALGLIDGQVSFAAQSVDLGTTLLGPVRTLISIDRSRAVADLQEVHAFGGVLLGQFIVNNRSGLSVGGDIKANGVELARLLSDLGGITRFTGKGNAAVNFLGVGPSVAAIMNSLSGNGAIDFAKGTILGIDLDRLMRSGEVGGGTTVFDRLAAGFRLENGNLLNDDLVLEVGSIRAGGKGRVGLGARDIDYTVTPVAMEARDGRGIAIPVRVRGPWSSPQITPDLEAAIRLNFAEERKALEDKVRDEVGRKVGEELGVTPNEGESLEDAARRKLEEEARKGLRNLLKQ</sequence>
<dbReference type="PANTHER" id="PTHR30441">
    <property type="entry name" value="DUF748 DOMAIN-CONTAINING PROTEIN"/>
    <property type="match status" value="1"/>
</dbReference>
<evidence type="ECO:0000256" key="1">
    <source>
        <dbReference type="SAM" id="MobiDB-lite"/>
    </source>
</evidence>
<gene>
    <name evidence="3" type="ORF">GLS40_17415</name>
</gene>
<dbReference type="InterPro" id="IPR007844">
    <property type="entry name" value="AsmA"/>
</dbReference>
<dbReference type="PANTHER" id="PTHR30441:SF4">
    <property type="entry name" value="PROTEIN ASMA"/>
    <property type="match status" value="1"/>
</dbReference>
<comment type="caution">
    <text evidence="3">The sequence shown here is derived from an EMBL/GenBank/DDBJ whole genome shotgun (WGS) entry which is preliminary data.</text>
</comment>
<proteinExistence type="predicted"/>
<feature type="domain" description="AsmA" evidence="2">
    <location>
        <begin position="25"/>
        <end position="189"/>
    </location>
</feature>
<dbReference type="RefSeq" id="WP_160383832.1">
    <property type="nucleotide sequence ID" value="NZ_WNXQ01000016.1"/>
</dbReference>
<dbReference type="Proteomes" id="UP000443843">
    <property type="component" value="Unassembled WGS sequence"/>
</dbReference>
<dbReference type="AlphaFoldDB" id="A0A844W9Z8"/>
<dbReference type="EMBL" id="WNXQ01000016">
    <property type="protein sequence ID" value="MWB79811.1"/>
    <property type="molecule type" value="Genomic_DNA"/>
</dbReference>
<evidence type="ECO:0000259" key="2">
    <source>
        <dbReference type="Pfam" id="PF05170"/>
    </source>
</evidence>
<keyword evidence="4" id="KW-1185">Reference proteome</keyword>
<organism evidence="3 4">
    <name type="scientific">Pseudooceanicola pacificus</name>
    <dbReference type="NCBI Taxonomy" id="2676438"/>
    <lineage>
        <taxon>Bacteria</taxon>
        <taxon>Pseudomonadati</taxon>
        <taxon>Pseudomonadota</taxon>
        <taxon>Alphaproteobacteria</taxon>
        <taxon>Rhodobacterales</taxon>
        <taxon>Paracoccaceae</taxon>
        <taxon>Pseudooceanicola</taxon>
    </lineage>
</organism>
<reference evidence="3 4" key="1">
    <citation type="submission" date="2019-11" db="EMBL/GenBank/DDBJ databases">
        <title>Pseudooceanicola pacifica sp. nov., isolated from deep-sea sediment of the Pacific Ocean.</title>
        <authorList>
            <person name="Lyu L."/>
        </authorList>
    </citation>
    <scope>NUCLEOTIDE SEQUENCE [LARGE SCALE GENOMIC DNA]</scope>
    <source>
        <strain evidence="3 4">216_PA32_1</strain>
    </source>
</reference>
<dbReference type="GO" id="GO:0090313">
    <property type="term" value="P:regulation of protein targeting to membrane"/>
    <property type="evidence" value="ECO:0007669"/>
    <property type="project" value="TreeGrafter"/>
</dbReference>
<protein>
    <submittedName>
        <fullName evidence="3">AsmA family protein</fullName>
    </submittedName>
</protein>
<accession>A0A844W9Z8</accession>
<dbReference type="GO" id="GO:0005886">
    <property type="term" value="C:plasma membrane"/>
    <property type="evidence" value="ECO:0007669"/>
    <property type="project" value="TreeGrafter"/>
</dbReference>
<feature type="region of interest" description="Disordered" evidence="1">
    <location>
        <begin position="273"/>
        <end position="295"/>
    </location>
</feature>
<dbReference type="Pfam" id="PF05170">
    <property type="entry name" value="AsmA"/>
    <property type="match status" value="1"/>
</dbReference>
<evidence type="ECO:0000313" key="4">
    <source>
        <dbReference type="Proteomes" id="UP000443843"/>
    </source>
</evidence>
<feature type="non-terminal residue" evidence="3">
    <location>
        <position position="1"/>
    </location>
</feature>
<evidence type="ECO:0000313" key="3">
    <source>
        <dbReference type="EMBL" id="MWB79811.1"/>
    </source>
</evidence>
<dbReference type="InterPro" id="IPR052894">
    <property type="entry name" value="AsmA-related"/>
</dbReference>
<name>A0A844W9Z8_9RHOB</name>